<evidence type="ECO:0000256" key="1">
    <source>
        <dbReference type="SAM" id="MobiDB-lite"/>
    </source>
</evidence>
<comment type="caution">
    <text evidence="2">The sequence shown here is derived from an EMBL/GenBank/DDBJ whole genome shotgun (WGS) entry which is preliminary data.</text>
</comment>
<feature type="compositionally biased region" description="Basic and acidic residues" evidence="1">
    <location>
        <begin position="70"/>
        <end position="89"/>
    </location>
</feature>
<evidence type="ECO:0000313" key="3">
    <source>
        <dbReference type="Proteomes" id="UP000197138"/>
    </source>
</evidence>
<organism evidence="2 3">
    <name type="scientific">Punica granatum</name>
    <name type="common">Pomegranate</name>
    <dbReference type="NCBI Taxonomy" id="22663"/>
    <lineage>
        <taxon>Eukaryota</taxon>
        <taxon>Viridiplantae</taxon>
        <taxon>Streptophyta</taxon>
        <taxon>Embryophyta</taxon>
        <taxon>Tracheophyta</taxon>
        <taxon>Spermatophyta</taxon>
        <taxon>Magnoliopsida</taxon>
        <taxon>eudicotyledons</taxon>
        <taxon>Gunneridae</taxon>
        <taxon>Pentapetalae</taxon>
        <taxon>rosids</taxon>
        <taxon>malvids</taxon>
        <taxon>Myrtales</taxon>
        <taxon>Lythraceae</taxon>
        <taxon>Punica</taxon>
    </lineage>
</organism>
<dbReference type="EMBL" id="MTKT01001938">
    <property type="protein sequence ID" value="OWM83026.1"/>
    <property type="molecule type" value="Genomic_DNA"/>
</dbReference>
<reference evidence="3" key="1">
    <citation type="journal article" date="2017" name="Plant J.">
        <title>The pomegranate (Punica granatum L.) genome and the genomics of punicalagin biosynthesis.</title>
        <authorList>
            <person name="Qin G."/>
            <person name="Xu C."/>
            <person name="Ming R."/>
            <person name="Tang H."/>
            <person name="Guyot R."/>
            <person name="Kramer E.M."/>
            <person name="Hu Y."/>
            <person name="Yi X."/>
            <person name="Qi Y."/>
            <person name="Xu X."/>
            <person name="Gao Z."/>
            <person name="Pan H."/>
            <person name="Jian J."/>
            <person name="Tian Y."/>
            <person name="Yue Z."/>
            <person name="Xu Y."/>
        </authorList>
    </citation>
    <scope>NUCLEOTIDE SEQUENCE [LARGE SCALE GENOMIC DNA]</scope>
    <source>
        <strain evidence="3">cv. Dabenzi</strain>
    </source>
</reference>
<accession>A0A218XE93</accession>
<feature type="compositionally biased region" description="Basic and acidic residues" evidence="1">
    <location>
        <begin position="32"/>
        <end position="53"/>
    </location>
</feature>
<evidence type="ECO:0000313" key="2">
    <source>
        <dbReference type="EMBL" id="OWM83026.1"/>
    </source>
</evidence>
<sequence>MTGILTEWTLSDRDSDRKDPNDRNLGRNSPNVREDLRDRNLDREDLNDRKELNGTRMDLNWNLKAGMDPRGQDRPEQKFKSRDGPEGPG</sequence>
<feature type="region of interest" description="Disordered" evidence="1">
    <location>
        <begin position="1"/>
        <end position="89"/>
    </location>
</feature>
<dbReference type="Proteomes" id="UP000197138">
    <property type="component" value="Unassembled WGS sequence"/>
</dbReference>
<proteinExistence type="predicted"/>
<protein>
    <submittedName>
        <fullName evidence="2">Uncharacterized protein</fullName>
    </submittedName>
</protein>
<feature type="compositionally biased region" description="Basic and acidic residues" evidence="1">
    <location>
        <begin position="10"/>
        <end position="25"/>
    </location>
</feature>
<gene>
    <name evidence="2" type="ORF">CDL15_Pgr019520</name>
</gene>
<name>A0A218XE93_PUNGR</name>
<dbReference type="AlphaFoldDB" id="A0A218XE93"/>